<comment type="similarity">
    <text evidence="1 6">Belongs to the carbamate kinase family.</text>
</comment>
<name>A0A075FK52_9EURY</name>
<dbReference type="GO" id="GO:0019546">
    <property type="term" value="P:L-arginine deiminase pathway"/>
    <property type="evidence" value="ECO:0007669"/>
    <property type="project" value="TreeGrafter"/>
</dbReference>
<dbReference type="PANTHER" id="PTHR30409:SF1">
    <property type="entry name" value="CARBAMATE KINASE-RELATED"/>
    <property type="match status" value="1"/>
</dbReference>
<dbReference type="FunFam" id="3.40.1160.10:FF:000007">
    <property type="entry name" value="Carbamate kinase"/>
    <property type="match status" value="1"/>
</dbReference>
<evidence type="ECO:0000256" key="3">
    <source>
        <dbReference type="ARBA" id="ARBA00022679"/>
    </source>
</evidence>
<dbReference type="PIRSF" id="PIRSF000723">
    <property type="entry name" value="Carbamate_kin"/>
    <property type="match status" value="1"/>
</dbReference>
<sequence>MRVLIGSRFRAVLMRVVVALGGNALLQRGQPMTAEIQRENVAIAAKSLAPLAHDYQLVVSHGNGPQVGLLSLQSAAYTEVEEYPLDILGAQTEGMIGYMIEQELGNLLPMEEPLATILTMVEVDPEDPAFDNPTKPIGPVYSEEEAKALAEERGWSVAPDGEHWRRVVASPEPQRIFEMRPIHWLLENGATVICAGGGGIPTVYKPDGTLEGVEVVIDKDRASALLAFELDAGLLILATDTDGVYLDWGTEDARRIERATPEEMELHDFEEGSMGPKVEAACDFVRRSGGRAVIGALSDLEGMVAGTAGTQFVLE</sequence>
<keyword evidence="3 6" id="KW-0808">Transferase</keyword>
<dbReference type="InterPro" id="IPR003964">
    <property type="entry name" value="Carb_kinase"/>
</dbReference>
<evidence type="ECO:0000256" key="5">
    <source>
        <dbReference type="NCBIfam" id="TIGR00746"/>
    </source>
</evidence>
<organism evidence="8">
    <name type="scientific">uncultured marine group II/III euryarchaeote AD1000_15_C08</name>
    <dbReference type="NCBI Taxonomy" id="1457729"/>
    <lineage>
        <taxon>Archaea</taxon>
        <taxon>Methanobacteriati</taxon>
        <taxon>Methanobacteriota</taxon>
        <taxon>environmental samples</taxon>
    </lineage>
</organism>
<evidence type="ECO:0000256" key="6">
    <source>
        <dbReference type="PIRNR" id="PIRNR000723"/>
    </source>
</evidence>
<dbReference type="EMBL" id="KF900348">
    <property type="protein sequence ID" value="AIE91754.1"/>
    <property type="molecule type" value="Genomic_DNA"/>
</dbReference>
<dbReference type="InterPro" id="IPR001048">
    <property type="entry name" value="Asp/Glu/Uridylate_kinase"/>
</dbReference>
<evidence type="ECO:0000256" key="4">
    <source>
        <dbReference type="ARBA" id="ARBA00022777"/>
    </source>
</evidence>
<evidence type="ECO:0000259" key="7">
    <source>
        <dbReference type="Pfam" id="PF00696"/>
    </source>
</evidence>
<dbReference type="AlphaFoldDB" id="A0A075FK52"/>
<evidence type="ECO:0000256" key="1">
    <source>
        <dbReference type="ARBA" id="ARBA00011066"/>
    </source>
</evidence>
<feature type="domain" description="Aspartate/glutamate/uridylate kinase" evidence="7">
    <location>
        <begin position="14"/>
        <end position="294"/>
    </location>
</feature>
<keyword evidence="4 6" id="KW-0418">Kinase</keyword>
<dbReference type="GO" id="GO:0008804">
    <property type="term" value="F:carbamate kinase activity"/>
    <property type="evidence" value="ECO:0007669"/>
    <property type="project" value="UniProtKB-UniRule"/>
</dbReference>
<gene>
    <name evidence="8" type="primary">arcC</name>
</gene>
<evidence type="ECO:0000313" key="8">
    <source>
        <dbReference type="EMBL" id="AIE91754.1"/>
    </source>
</evidence>
<reference evidence="8" key="1">
    <citation type="journal article" date="2014" name="Genome Biol. Evol.">
        <title>Pangenome evidence for extensive interdomain horizontal transfer affecting lineage core and shell genes in uncultured planktonic thaumarchaeota and euryarchaeota.</title>
        <authorList>
            <person name="Deschamps P."/>
            <person name="Zivanovic Y."/>
            <person name="Moreira D."/>
            <person name="Rodriguez-Valera F."/>
            <person name="Lopez-Garcia P."/>
        </authorList>
    </citation>
    <scope>NUCLEOTIDE SEQUENCE</scope>
</reference>
<dbReference type="NCBIfam" id="NF009008">
    <property type="entry name" value="PRK12354.1"/>
    <property type="match status" value="1"/>
</dbReference>
<dbReference type="PANTHER" id="PTHR30409">
    <property type="entry name" value="CARBAMATE KINASE"/>
    <property type="match status" value="1"/>
</dbReference>
<protein>
    <recommendedName>
        <fullName evidence="2 5">Carbamate kinase</fullName>
    </recommendedName>
</protein>
<dbReference type="NCBIfam" id="TIGR00746">
    <property type="entry name" value="arcC"/>
    <property type="match status" value="1"/>
</dbReference>
<evidence type="ECO:0000256" key="2">
    <source>
        <dbReference type="ARBA" id="ARBA00020752"/>
    </source>
</evidence>
<dbReference type="Pfam" id="PF00696">
    <property type="entry name" value="AA_kinase"/>
    <property type="match status" value="1"/>
</dbReference>
<proteinExistence type="inferred from homology"/>
<dbReference type="GO" id="GO:0005829">
    <property type="term" value="C:cytosol"/>
    <property type="evidence" value="ECO:0007669"/>
    <property type="project" value="TreeGrafter"/>
</dbReference>
<dbReference type="Gene3D" id="3.40.1160.10">
    <property type="entry name" value="Acetylglutamate kinase-like"/>
    <property type="match status" value="1"/>
</dbReference>
<dbReference type="PRINTS" id="PR01469">
    <property type="entry name" value="CARBMTKINASE"/>
</dbReference>
<accession>A0A075FK52</accession>
<dbReference type="InterPro" id="IPR036393">
    <property type="entry name" value="AceGlu_kinase-like_sf"/>
</dbReference>
<dbReference type="SUPFAM" id="SSF53633">
    <property type="entry name" value="Carbamate kinase-like"/>
    <property type="match status" value="1"/>
</dbReference>
<dbReference type="CDD" id="cd04235">
    <property type="entry name" value="AAK_CK"/>
    <property type="match status" value="1"/>
</dbReference>